<dbReference type="InterPro" id="IPR055247">
    <property type="entry name" value="InsJ-like_HTH"/>
</dbReference>
<feature type="domain" description="Insertion element IS150 protein InsJ-like helix-turn-helix" evidence="1">
    <location>
        <begin position="14"/>
        <end position="57"/>
    </location>
</feature>
<dbReference type="SUPFAM" id="SSF46689">
    <property type="entry name" value="Homeodomain-like"/>
    <property type="match status" value="1"/>
</dbReference>
<accession>A0A2N7UCK8</accession>
<dbReference type="AlphaFoldDB" id="A0A2N7UCK8"/>
<dbReference type="OrthoDB" id="5792776at2"/>
<evidence type="ECO:0000259" key="1">
    <source>
        <dbReference type="Pfam" id="PF13518"/>
    </source>
</evidence>
<evidence type="ECO:0000313" key="3">
    <source>
        <dbReference type="Proteomes" id="UP000235547"/>
    </source>
</evidence>
<name>A0A2N7UCK8_9GAMM</name>
<dbReference type="Pfam" id="PF13518">
    <property type="entry name" value="HTH_28"/>
    <property type="match status" value="1"/>
</dbReference>
<proteinExistence type="predicted"/>
<dbReference type="EMBL" id="PNRG01000033">
    <property type="protein sequence ID" value="PMR78150.1"/>
    <property type="molecule type" value="Genomic_DNA"/>
</dbReference>
<protein>
    <recommendedName>
        <fullName evidence="1">Insertion element IS150 protein InsJ-like helix-turn-helix domain-containing protein</fullName>
    </recommendedName>
</protein>
<dbReference type="Proteomes" id="UP000235547">
    <property type="component" value="Unassembled WGS sequence"/>
</dbReference>
<reference evidence="2 3" key="1">
    <citation type="submission" date="2018-01" db="EMBL/GenBank/DDBJ databases">
        <title>Halomonas endophytica sp. nov., isolated from storage liquid in the stems of Populus euphratica.</title>
        <authorList>
            <person name="Chen C."/>
        </authorList>
    </citation>
    <scope>NUCLEOTIDE SEQUENCE [LARGE SCALE GENOMIC DNA]</scope>
    <source>
        <strain evidence="2 3">BZ-SZ-XJ27</strain>
    </source>
</reference>
<keyword evidence="3" id="KW-1185">Reference proteome</keyword>
<dbReference type="RefSeq" id="WP_102589215.1">
    <property type="nucleotide sequence ID" value="NZ_BNAE01000001.1"/>
</dbReference>
<sequence length="270" mass="29972">MATKHLSPEVLNERRKQAVRLRLDGHTVKDACERTGLSAPTVSAAWKAFREGGWKAVPVRQRGRAKGQANVLDARLREALGQQLLCLPPAPLPGWTSRALADWLNGEQLNAEWLNEKPDAAVTPRAIEHWWEGAGLKVNPLALDALEKRRNTAGRWYRQQVLPVRESVEREGGAFWQGGVCMVKPCAESPGRVAVYWHGKRGALHLRTFESPPKANDYIAMFERLLDKAHGPVAVVFHGAAFDKSPEIGEWLERHPSMRLIAVPATQAGS</sequence>
<gene>
    <name evidence="2" type="ORF">C1H70_15355</name>
</gene>
<evidence type="ECO:0000313" key="2">
    <source>
        <dbReference type="EMBL" id="PMR78150.1"/>
    </source>
</evidence>
<organism evidence="2 3">
    <name type="scientific">Halomonas urumqiensis</name>
    <dbReference type="NCBI Taxonomy" id="1684789"/>
    <lineage>
        <taxon>Bacteria</taxon>
        <taxon>Pseudomonadati</taxon>
        <taxon>Pseudomonadota</taxon>
        <taxon>Gammaproteobacteria</taxon>
        <taxon>Oceanospirillales</taxon>
        <taxon>Halomonadaceae</taxon>
        <taxon>Halomonas</taxon>
    </lineage>
</organism>
<comment type="caution">
    <text evidence="2">The sequence shown here is derived from an EMBL/GenBank/DDBJ whole genome shotgun (WGS) entry which is preliminary data.</text>
</comment>
<dbReference type="InterPro" id="IPR009057">
    <property type="entry name" value="Homeodomain-like_sf"/>
</dbReference>